<dbReference type="InterPro" id="IPR002696">
    <property type="entry name" value="Membr_insert_effic_factor_YidD"/>
</dbReference>
<comment type="caution">
    <text evidence="2">The sequence shown here is derived from an EMBL/GenBank/DDBJ whole genome shotgun (WGS) entry which is preliminary data.</text>
</comment>
<dbReference type="PANTHER" id="PTHR33383:SF1">
    <property type="entry name" value="MEMBRANE PROTEIN INSERTION EFFICIENCY FACTOR-RELATED"/>
    <property type="match status" value="1"/>
</dbReference>
<dbReference type="Proteomes" id="UP000034406">
    <property type="component" value="Unassembled WGS sequence"/>
</dbReference>
<dbReference type="EMBL" id="LBUT01000007">
    <property type="protein sequence ID" value="KKQ70415.1"/>
    <property type="molecule type" value="Genomic_DNA"/>
</dbReference>
<dbReference type="Pfam" id="PF01809">
    <property type="entry name" value="YidD"/>
    <property type="match status" value="1"/>
</dbReference>
<evidence type="ECO:0000313" key="2">
    <source>
        <dbReference type="EMBL" id="KKQ70415.1"/>
    </source>
</evidence>
<dbReference type="NCBIfam" id="TIGR00278">
    <property type="entry name" value="membrane protein insertion efficiency factor YidD"/>
    <property type="match status" value="1"/>
</dbReference>
<accession>A0A0G0K4M9</accession>
<organism evidence="2 3">
    <name type="scientific">Candidatus Shapirobacteria bacterium GW2011_GWE2_38_30</name>
    <dbReference type="NCBI Taxonomy" id="1618490"/>
    <lineage>
        <taxon>Bacteria</taxon>
        <taxon>Candidatus Shapironibacteriota</taxon>
    </lineage>
</organism>
<comment type="similarity">
    <text evidence="1">Belongs to the UPF0161 family.</text>
</comment>
<sequence length="67" mass="7840">MKVIVLKILYFYKKYISKGYGCRYSPTCSEYSYQAVEKYGVVKGLWLGLKRVLRCNPWHKGGVDLLE</sequence>
<reference evidence="2 3" key="1">
    <citation type="journal article" date="2015" name="Nature">
        <title>rRNA introns, odd ribosomes, and small enigmatic genomes across a large radiation of phyla.</title>
        <authorList>
            <person name="Brown C.T."/>
            <person name="Hug L.A."/>
            <person name="Thomas B.C."/>
            <person name="Sharon I."/>
            <person name="Castelle C.J."/>
            <person name="Singh A."/>
            <person name="Wilkins M.J."/>
            <person name="Williams K.H."/>
            <person name="Banfield J.F."/>
        </authorList>
    </citation>
    <scope>NUCLEOTIDE SEQUENCE [LARGE SCALE GENOMIC DNA]</scope>
</reference>
<dbReference type="STRING" id="1618490.US90_C0007G0028"/>
<evidence type="ECO:0000313" key="3">
    <source>
        <dbReference type="Proteomes" id="UP000034406"/>
    </source>
</evidence>
<name>A0A0G0K4M9_9BACT</name>
<keyword evidence="1" id="KW-1003">Cell membrane</keyword>
<protein>
    <recommendedName>
        <fullName evidence="1">Putative membrane protein insertion efficiency factor</fullName>
    </recommendedName>
</protein>
<dbReference type="PANTHER" id="PTHR33383">
    <property type="entry name" value="MEMBRANE PROTEIN INSERTION EFFICIENCY FACTOR-RELATED"/>
    <property type="match status" value="1"/>
</dbReference>
<dbReference type="AlphaFoldDB" id="A0A0G0K4M9"/>
<comment type="subcellular location">
    <subcellularLocation>
        <location evidence="1">Cell membrane</location>
        <topology evidence="1">Peripheral membrane protein</topology>
        <orientation evidence="1">Cytoplasmic side</orientation>
    </subcellularLocation>
</comment>
<comment type="function">
    <text evidence="1">Could be involved in insertion of integral membrane proteins into the membrane.</text>
</comment>
<dbReference type="SMART" id="SM01234">
    <property type="entry name" value="Haemolytic"/>
    <property type="match status" value="1"/>
</dbReference>
<keyword evidence="1" id="KW-0472">Membrane</keyword>
<proteinExistence type="inferred from homology"/>
<dbReference type="GO" id="GO:0005886">
    <property type="term" value="C:plasma membrane"/>
    <property type="evidence" value="ECO:0007669"/>
    <property type="project" value="UniProtKB-SubCell"/>
</dbReference>
<gene>
    <name evidence="2" type="ORF">US90_C0007G0028</name>
</gene>
<dbReference type="HAMAP" id="MF_00386">
    <property type="entry name" value="UPF0161_YidD"/>
    <property type="match status" value="1"/>
</dbReference>
<evidence type="ECO:0000256" key="1">
    <source>
        <dbReference type="HAMAP-Rule" id="MF_00386"/>
    </source>
</evidence>